<comment type="caution">
    <text evidence="6">The sequence shown here is derived from an EMBL/GenBank/DDBJ whole genome shotgun (WGS) entry which is preliminary data.</text>
</comment>
<dbReference type="Proteomes" id="UP001283361">
    <property type="component" value="Unassembled WGS sequence"/>
</dbReference>
<dbReference type="GO" id="GO:0140268">
    <property type="term" value="C:endoplasmic reticulum-plasma membrane contact site"/>
    <property type="evidence" value="ECO:0007669"/>
    <property type="project" value="TreeGrafter"/>
</dbReference>
<dbReference type="AlphaFoldDB" id="A0AAE0Y8A4"/>
<evidence type="ECO:0000259" key="5">
    <source>
        <dbReference type="SMART" id="SM00568"/>
    </source>
</evidence>
<dbReference type="EMBL" id="JAWDGP010006836">
    <property type="protein sequence ID" value="KAK3734753.1"/>
    <property type="molecule type" value="Genomic_DNA"/>
</dbReference>
<organism evidence="6 7">
    <name type="scientific">Elysia crispata</name>
    <name type="common">lettuce slug</name>
    <dbReference type="NCBI Taxonomy" id="231223"/>
    <lineage>
        <taxon>Eukaryota</taxon>
        <taxon>Metazoa</taxon>
        <taxon>Spiralia</taxon>
        <taxon>Lophotrochozoa</taxon>
        <taxon>Mollusca</taxon>
        <taxon>Gastropoda</taxon>
        <taxon>Heterobranchia</taxon>
        <taxon>Euthyneura</taxon>
        <taxon>Panpulmonata</taxon>
        <taxon>Sacoglossa</taxon>
        <taxon>Placobranchoidea</taxon>
        <taxon>Plakobranchidae</taxon>
        <taxon>Elysia</taxon>
    </lineage>
</organism>
<dbReference type="PANTHER" id="PTHR23319">
    <property type="entry name" value="GRAM DOMAIN CONTAINING 1B, ISOFORM E"/>
    <property type="match status" value="1"/>
</dbReference>
<accession>A0AAE0Y8A4</accession>
<evidence type="ECO:0000256" key="1">
    <source>
        <dbReference type="ARBA" id="ARBA00004167"/>
    </source>
</evidence>
<evidence type="ECO:0000256" key="3">
    <source>
        <dbReference type="ARBA" id="ARBA00022989"/>
    </source>
</evidence>
<keyword evidence="2" id="KW-0812">Transmembrane</keyword>
<keyword evidence="4" id="KW-0472">Membrane</keyword>
<dbReference type="GO" id="GO:0005886">
    <property type="term" value="C:plasma membrane"/>
    <property type="evidence" value="ECO:0007669"/>
    <property type="project" value="TreeGrafter"/>
</dbReference>
<evidence type="ECO:0000313" key="6">
    <source>
        <dbReference type="EMBL" id="KAK3734753.1"/>
    </source>
</evidence>
<dbReference type="SMART" id="SM00568">
    <property type="entry name" value="GRAM"/>
    <property type="match status" value="1"/>
</dbReference>
<protein>
    <recommendedName>
        <fullName evidence="5">GRAM domain-containing protein</fullName>
    </recommendedName>
</protein>
<sequence length="274" mass="31100">MSTTYKSRSEDFRKMFKEVPKEERLVVDYSCALQKDILVQGRMYISQNWICFYAKIFNWETNLMIPCKDITAITKEKTARVIPNAIQITTDKASYFFTSFGARDKTYMMLFRIWQNALLDQFDTRVSGVPHKFSPGQFDTRVSGVPHRFSPGQFDTRVSGVPHRFSPGQFDTRVSGVPHRFSPGQFDTRVSGVPHKFSPGQFDTRVSGVPHKFSPGQFDTRVSGVPHKFSPGQFDTRVSGVPYKFSPGLGYIRADSGRGWTCSSPVLTCSDRDI</sequence>
<evidence type="ECO:0000256" key="4">
    <source>
        <dbReference type="ARBA" id="ARBA00023136"/>
    </source>
</evidence>
<dbReference type="Pfam" id="PF02893">
    <property type="entry name" value="GRAM"/>
    <property type="match status" value="1"/>
</dbReference>
<dbReference type="Gene3D" id="2.30.29.30">
    <property type="entry name" value="Pleckstrin-homology domain (PH domain)/Phosphotyrosine-binding domain (PTB)"/>
    <property type="match status" value="1"/>
</dbReference>
<gene>
    <name evidence="6" type="ORF">RRG08_059930</name>
</gene>
<dbReference type="CDD" id="cd13220">
    <property type="entry name" value="PH-GRAM_GRAMDC"/>
    <property type="match status" value="1"/>
</dbReference>
<dbReference type="InterPro" id="IPR004182">
    <property type="entry name" value="GRAM"/>
</dbReference>
<dbReference type="PANTHER" id="PTHR23319:SF4">
    <property type="entry name" value="GRAM DOMAIN CONTAINING 1B, ISOFORM E"/>
    <property type="match status" value="1"/>
</dbReference>
<keyword evidence="3" id="KW-1133">Transmembrane helix</keyword>
<evidence type="ECO:0000313" key="7">
    <source>
        <dbReference type="Proteomes" id="UP001283361"/>
    </source>
</evidence>
<dbReference type="FunFam" id="2.30.29.30:FF:000008">
    <property type="entry name" value="GRAM domain containing 1B"/>
    <property type="match status" value="1"/>
</dbReference>
<comment type="subcellular location">
    <subcellularLocation>
        <location evidence="1">Membrane</location>
        <topology evidence="1">Single-pass membrane protein</topology>
    </subcellularLocation>
</comment>
<name>A0AAE0Y8A4_9GAST</name>
<dbReference type="InterPro" id="IPR051482">
    <property type="entry name" value="Cholesterol_transport"/>
</dbReference>
<proteinExistence type="predicted"/>
<evidence type="ECO:0000256" key="2">
    <source>
        <dbReference type="ARBA" id="ARBA00022692"/>
    </source>
</evidence>
<dbReference type="GO" id="GO:0032366">
    <property type="term" value="P:intracellular sterol transport"/>
    <property type="evidence" value="ECO:0007669"/>
    <property type="project" value="TreeGrafter"/>
</dbReference>
<dbReference type="GO" id="GO:0032934">
    <property type="term" value="F:sterol binding"/>
    <property type="evidence" value="ECO:0007669"/>
    <property type="project" value="TreeGrafter"/>
</dbReference>
<feature type="domain" description="GRAM" evidence="5">
    <location>
        <begin position="10"/>
        <end position="77"/>
    </location>
</feature>
<dbReference type="GO" id="GO:0120015">
    <property type="term" value="F:sterol transfer activity"/>
    <property type="evidence" value="ECO:0007669"/>
    <property type="project" value="TreeGrafter"/>
</dbReference>
<reference evidence="6" key="1">
    <citation type="journal article" date="2023" name="G3 (Bethesda)">
        <title>A reference genome for the long-term kleptoplast-retaining sea slug Elysia crispata morphotype clarki.</title>
        <authorList>
            <person name="Eastman K.E."/>
            <person name="Pendleton A.L."/>
            <person name="Shaikh M.A."/>
            <person name="Suttiyut T."/>
            <person name="Ogas R."/>
            <person name="Tomko P."/>
            <person name="Gavelis G."/>
            <person name="Widhalm J.R."/>
            <person name="Wisecaver J.H."/>
        </authorList>
    </citation>
    <scope>NUCLEOTIDE SEQUENCE</scope>
    <source>
        <strain evidence="6">ECLA1</strain>
    </source>
</reference>
<dbReference type="InterPro" id="IPR011993">
    <property type="entry name" value="PH-like_dom_sf"/>
</dbReference>
<keyword evidence="7" id="KW-1185">Reference proteome</keyword>
<dbReference type="GO" id="GO:0005789">
    <property type="term" value="C:endoplasmic reticulum membrane"/>
    <property type="evidence" value="ECO:0007669"/>
    <property type="project" value="TreeGrafter"/>
</dbReference>